<dbReference type="NCBIfam" id="TIGR03558">
    <property type="entry name" value="oxido_grp_1"/>
    <property type="match status" value="1"/>
</dbReference>
<dbReference type="InterPro" id="IPR019949">
    <property type="entry name" value="CmoO-like"/>
</dbReference>
<evidence type="ECO:0000313" key="3">
    <source>
        <dbReference type="EMBL" id="SET93032.1"/>
    </source>
</evidence>
<protein>
    <submittedName>
        <fullName evidence="3">Luciferase family oxidoreductase, group 1</fullName>
    </submittedName>
</protein>
<dbReference type="RefSeq" id="WP_074892302.1">
    <property type="nucleotide sequence ID" value="NZ_FOHW01000034.1"/>
</dbReference>
<sequence>MRLSILDHSPVDDGFTASDALWATTRLAQTAESLGFERYWVAEHHQSRVQAGSSPELLMMQIAAHTETIRVGSGGIMLPHYSAYKVAETARVLEALYPGRIDLGVGRAPGADQRVTRALNDEKTHQIPFPAKLKDLKALLLGDTDGSSDQRQAIYAAPRITTLPELHILGASGSTAELAALEGMGFTFAHFINPHHQQGVLAAEHYRANFRPSRLHSAPSVIVAVFAVVADTVEQAERLATSFDDWLLRAESATPAEALTLPEAVDPAQYNAEARERVTLNRKRVVIGDGPAAMQQLRRIAAQYQTDQMMIVPMIPGEANRQRAIELLARANHEFNLRAPQRSLPES</sequence>
<dbReference type="GO" id="GO:0016705">
    <property type="term" value="F:oxidoreductase activity, acting on paired donors, with incorporation or reduction of molecular oxygen"/>
    <property type="evidence" value="ECO:0007669"/>
    <property type="project" value="InterPro"/>
</dbReference>
<dbReference type="Proteomes" id="UP000182332">
    <property type="component" value="Unassembled WGS sequence"/>
</dbReference>
<comment type="similarity">
    <text evidence="1">To bacterial alkanal monooxygenase alpha and beta chains.</text>
</comment>
<evidence type="ECO:0000313" key="4">
    <source>
        <dbReference type="Proteomes" id="UP000182332"/>
    </source>
</evidence>
<dbReference type="EMBL" id="FOHW01000034">
    <property type="protein sequence ID" value="SET93032.1"/>
    <property type="molecule type" value="Genomic_DNA"/>
</dbReference>
<evidence type="ECO:0000256" key="1">
    <source>
        <dbReference type="ARBA" id="ARBA00007789"/>
    </source>
</evidence>
<dbReference type="InterPro" id="IPR036661">
    <property type="entry name" value="Luciferase-like_sf"/>
</dbReference>
<feature type="domain" description="Luciferase-like" evidence="2">
    <location>
        <begin position="3"/>
        <end position="276"/>
    </location>
</feature>
<dbReference type="CDD" id="cd00347">
    <property type="entry name" value="Flavin_utilizing_monoxygenases"/>
    <property type="match status" value="1"/>
</dbReference>
<dbReference type="Pfam" id="PF00296">
    <property type="entry name" value="Bac_luciferase"/>
    <property type="match status" value="1"/>
</dbReference>
<dbReference type="GO" id="GO:0005829">
    <property type="term" value="C:cytosol"/>
    <property type="evidence" value="ECO:0007669"/>
    <property type="project" value="TreeGrafter"/>
</dbReference>
<organism evidence="3 4">
    <name type="scientific">Pseudomonas graminis</name>
    <dbReference type="NCBI Taxonomy" id="158627"/>
    <lineage>
        <taxon>Bacteria</taxon>
        <taxon>Pseudomonadati</taxon>
        <taxon>Pseudomonadota</taxon>
        <taxon>Gammaproteobacteria</taxon>
        <taxon>Pseudomonadales</taxon>
        <taxon>Pseudomonadaceae</taxon>
        <taxon>Pseudomonas</taxon>
    </lineage>
</organism>
<reference evidence="3 4" key="1">
    <citation type="submission" date="2016-10" db="EMBL/GenBank/DDBJ databases">
        <authorList>
            <person name="de Groot N.N."/>
        </authorList>
    </citation>
    <scope>NUCLEOTIDE SEQUENCE [LARGE SCALE GENOMIC DNA]</scope>
    <source>
        <strain evidence="3 4">DSM 11363</strain>
    </source>
</reference>
<accession>A0A1I0I8Y6</accession>
<name>A0A1I0I8Y6_9PSED</name>
<dbReference type="SUPFAM" id="SSF51679">
    <property type="entry name" value="Bacterial luciferase-like"/>
    <property type="match status" value="1"/>
</dbReference>
<evidence type="ECO:0000259" key="2">
    <source>
        <dbReference type="Pfam" id="PF00296"/>
    </source>
</evidence>
<dbReference type="AlphaFoldDB" id="A0A1I0I8Y6"/>
<dbReference type="PANTHER" id="PTHR30137">
    <property type="entry name" value="LUCIFERASE-LIKE MONOOXYGENASE"/>
    <property type="match status" value="1"/>
</dbReference>
<dbReference type="OrthoDB" id="9780518at2"/>
<dbReference type="PANTHER" id="PTHR30137:SF19">
    <property type="entry name" value="LUCIFERASE-LIKE MONOOXYGENASE"/>
    <property type="match status" value="1"/>
</dbReference>
<gene>
    <name evidence="3" type="ORF">SAMN05216197_1349</name>
</gene>
<dbReference type="InterPro" id="IPR050766">
    <property type="entry name" value="Bact_Lucif_Oxidored"/>
</dbReference>
<dbReference type="InterPro" id="IPR011251">
    <property type="entry name" value="Luciferase-like_dom"/>
</dbReference>
<proteinExistence type="predicted"/>
<dbReference type="Gene3D" id="3.20.20.30">
    <property type="entry name" value="Luciferase-like domain"/>
    <property type="match status" value="1"/>
</dbReference>